<dbReference type="Pfam" id="PF17849">
    <property type="entry name" value="OB_Dis3"/>
    <property type="match status" value="1"/>
</dbReference>
<reference evidence="2 3" key="1">
    <citation type="journal article" date="2013" name="BMC Genomics">
        <title>Genome sequencing and comparative genomics of honey bee microsporidia, Nosema apis reveal novel insights into host-parasite interactions.</title>
        <authorList>
            <person name="Chen Yp."/>
            <person name="Pettis J.S."/>
            <person name="Zhao Y."/>
            <person name="Liu X."/>
            <person name="Tallon L.J."/>
            <person name="Sadzewicz L.D."/>
            <person name="Li R."/>
            <person name="Zheng H."/>
            <person name="Huang S."/>
            <person name="Zhang X."/>
            <person name="Hamilton M.C."/>
            <person name="Pernal S.F."/>
            <person name="Melathopoulos A.P."/>
            <person name="Yan X."/>
            <person name="Evans J.D."/>
        </authorList>
    </citation>
    <scope>NUCLEOTIDE SEQUENCE [LARGE SCALE GENOMIC DNA]</scope>
    <source>
        <strain evidence="2 3">BRL 01</strain>
    </source>
</reference>
<dbReference type="SUPFAM" id="SSF50249">
    <property type="entry name" value="Nucleic acid-binding proteins"/>
    <property type="match status" value="2"/>
</dbReference>
<dbReference type="EMBL" id="KE647374">
    <property type="protein sequence ID" value="EQB59713.1"/>
    <property type="molecule type" value="Genomic_DNA"/>
</dbReference>
<feature type="domain" description="RNB" evidence="1">
    <location>
        <begin position="444"/>
        <end position="621"/>
    </location>
</feature>
<dbReference type="GO" id="GO:0003723">
    <property type="term" value="F:RNA binding"/>
    <property type="evidence" value="ECO:0007669"/>
    <property type="project" value="InterPro"/>
</dbReference>
<evidence type="ECO:0000313" key="2">
    <source>
        <dbReference type="EMBL" id="EQB59713.1"/>
    </source>
</evidence>
<dbReference type="GO" id="GO:0000175">
    <property type="term" value="F:3'-5'-RNA exonuclease activity"/>
    <property type="evidence" value="ECO:0007669"/>
    <property type="project" value="TreeGrafter"/>
</dbReference>
<dbReference type="Pfam" id="PF00773">
    <property type="entry name" value="RNB"/>
    <property type="match status" value="1"/>
</dbReference>
<dbReference type="InterPro" id="IPR041505">
    <property type="entry name" value="Dis3_CSD2"/>
</dbReference>
<dbReference type="PANTHER" id="PTHR23355:SF9">
    <property type="entry name" value="DIS3-LIKE EXONUCLEASE 2"/>
    <property type="match status" value="1"/>
</dbReference>
<dbReference type="SMART" id="SM00955">
    <property type="entry name" value="RNB"/>
    <property type="match status" value="1"/>
</dbReference>
<accession>T0L4L6</accession>
<gene>
    <name evidence="2" type="ORF">NAPIS_ORF02705</name>
</gene>
<evidence type="ECO:0000259" key="1">
    <source>
        <dbReference type="SMART" id="SM00955"/>
    </source>
</evidence>
<keyword evidence="2" id="KW-0378">Hydrolase</keyword>
<dbReference type="PANTHER" id="PTHR23355">
    <property type="entry name" value="RIBONUCLEASE"/>
    <property type="match status" value="1"/>
</dbReference>
<keyword evidence="3" id="KW-1185">Reference proteome</keyword>
<dbReference type="InterPro" id="IPR001900">
    <property type="entry name" value="RNase_II/R"/>
</dbReference>
<evidence type="ECO:0000313" key="3">
    <source>
        <dbReference type="Proteomes" id="UP000053780"/>
    </source>
</evidence>
<dbReference type="GO" id="GO:0006402">
    <property type="term" value="P:mRNA catabolic process"/>
    <property type="evidence" value="ECO:0007669"/>
    <property type="project" value="TreeGrafter"/>
</dbReference>
<dbReference type="InterPro" id="IPR012340">
    <property type="entry name" value="NA-bd_OB-fold"/>
</dbReference>
<dbReference type="Proteomes" id="UP000053780">
    <property type="component" value="Unassembled WGS sequence"/>
</dbReference>
<organism evidence="2 3">
    <name type="scientific">Vairimorpha apis BRL 01</name>
    <dbReference type="NCBI Taxonomy" id="1037528"/>
    <lineage>
        <taxon>Eukaryota</taxon>
        <taxon>Fungi</taxon>
        <taxon>Fungi incertae sedis</taxon>
        <taxon>Microsporidia</taxon>
        <taxon>Nosematidae</taxon>
        <taxon>Vairimorpha</taxon>
    </lineage>
</organism>
<sequence length="621" mass="72667">MYQYSNDFYERKINKRNHLIKRVRQNYVRDDISCGFKCCNEEIFEDFIVYVIPTKEVIEKYKSLLKSEFCKSIICQSVFLNLSLSDQKKVNNSFKHIFFYDNFFIETVNKGLEGVLKFYEKHIPNKKFDILNLENIKEYPKYFNFNKHIIDLCEDVYVKEETKFESYYDNLEELYNCGKIYKAQMMTDTFNWRNGTVIINSCKVRILGIEHMNRAVNGDEVYVEMIKIECFDFISEAEDEDEVKKHKLINNIVKVRSNADIDLFKNKNNASENENNKTTNSNQNNLLNILEPKEMFFGKVVGIYKRNKTSLVGTIINNTVNGEGTQNVLVLPIDKKYPPVMIRTSQIEELLNKRLWIELELWEQDSKYPSGHYFKKLNKIGDIEGEIECILISNGITYFKDKWIDLFVKSTNFYDVETCKMLKNEISEFFNLNDIYSEVKNGIRKDFRNLKIISIDPKGCTDVDDALHINFLENGTFQVGVHIADVSHYVKLGSMLDKIASERGTTVYLPDRRIDMLPEFLSAGLCSLLEDQDRGSFSVIWELTSTGEIISTEFCKSLIHSHKAFSYDEALEILNSKTEVKYKKELETLFKISSNLRNRRMENGALDLSSEKVELKIKNYC</sequence>
<dbReference type="VEuPathDB" id="MicrosporidiaDB:NAPIS_ORF02705"/>
<dbReference type="Gene3D" id="2.40.50.690">
    <property type="match status" value="1"/>
</dbReference>
<dbReference type="HOGENOM" id="CLU_002333_10_2_1"/>
<dbReference type="InterPro" id="IPR050180">
    <property type="entry name" value="RNR_Ribonuclease"/>
</dbReference>
<protein>
    <submittedName>
        <fullName evidence="2">Exosome complex exonuclease exoribonuclease</fullName>
    </submittedName>
</protein>
<dbReference type="OrthoDB" id="372421at2759"/>
<name>T0L4L6_9MICR</name>
<proteinExistence type="predicted"/>
<dbReference type="AlphaFoldDB" id="T0L4L6"/>
<dbReference type="Gene3D" id="2.40.50.700">
    <property type="match status" value="1"/>
</dbReference>
<keyword evidence="2" id="KW-0269">Exonuclease</keyword>
<keyword evidence="2" id="KW-0540">Nuclease</keyword>